<evidence type="ECO:0000256" key="4">
    <source>
        <dbReference type="ARBA" id="ARBA00035269"/>
    </source>
</evidence>
<dbReference type="Proteomes" id="UP000054144">
    <property type="component" value="Unassembled WGS sequence"/>
</dbReference>
<reference evidence="5 6" key="1">
    <citation type="journal article" date="2015" name="Fungal Genet. Biol.">
        <title>Evolution of novel wood decay mechanisms in Agaricales revealed by the genome sequences of Fistulina hepatica and Cylindrobasidium torrendii.</title>
        <authorList>
            <person name="Floudas D."/>
            <person name="Held B.W."/>
            <person name="Riley R."/>
            <person name="Nagy L.G."/>
            <person name="Koehler G."/>
            <person name="Ransdell A.S."/>
            <person name="Younus H."/>
            <person name="Chow J."/>
            <person name="Chiniquy J."/>
            <person name="Lipzen A."/>
            <person name="Tritt A."/>
            <person name="Sun H."/>
            <person name="Haridas S."/>
            <person name="LaButti K."/>
            <person name="Ohm R.A."/>
            <person name="Kues U."/>
            <person name="Blanchette R.A."/>
            <person name="Grigoriev I.V."/>
            <person name="Minto R.E."/>
            <person name="Hibbett D.S."/>
        </authorList>
    </citation>
    <scope>NUCLEOTIDE SEQUENCE [LARGE SCALE GENOMIC DNA]</scope>
    <source>
        <strain evidence="5 6">ATCC 64428</strain>
    </source>
</reference>
<dbReference type="EMBL" id="KN882148">
    <property type="protein sequence ID" value="KIY42980.1"/>
    <property type="molecule type" value="Genomic_DNA"/>
</dbReference>
<evidence type="ECO:0000256" key="1">
    <source>
        <dbReference type="ARBA" id="ARBA00008760"/>
    </source>
</evidence>
<gene>
    <name evidence="5" type="ORF">FISHEDRAFT_25768</name>
</gene>
<organism evidence="5 6">
    <name type="scientific">Fistulina hepatica ATCC 64428</name>
    <dbReference type="NCBI Taxonomy" id="1128425"/>
    <lineage>
        <taxon>Eukaryota</taxon>
        <taxon>Fungi</taxon>
        <taxon>Dikarya</taxon>
        <taxon>Basidiomycota</taxon>
        <taxon>Agaricomycotina</taxon>
        <taxon>Agaricomycetes</taxon>
        <taxon>Agaricomycetidae</taxon>
        <taxon>Agaricales</taxon>
        <taxon>Fistulinaceae</taxon>
        <taxon>Fistulina</taxon>
    </lineage>
</organism>
<evidence type="ECO:0000256" key="2">
    <source>
        <dbReference type="ARBA" id="ARBA00022980"/>
    </source>
</evidence>
<name>A0A0D6ZZP6_9AGAR</name>
<feature type="non-terminal residue" evidence="5">
    <location>
        <position position="106"/>
    </location>
</feature>
<dbReference type="InterPro" id="IPR026569">
    <property type="entry name" value="Ribosomal_bL28"/>
</dbReference>
<keyword evidence="2" id="KW-0689">Ribosomal protein</keyword>
<keyword evidence="3" id="KW-0687">Ribonucleoprotein</keyword>
<evidence type="ECO:0000313" key="6">
    <source>
        <dbReference type="Proteomes" id="UP000054144"/>
    </source>
</evidence>
<dbReference type="PANTHER" id="PTHR13528:SF2">
    <property type="entry name" value="LARGE RIBOSOMAL SUBUNIT PROTEIN BL28M"/>
    <property type="match status" value="1"/>
</dbReference>
<dbReference type="Pfam" id="PF00830">
    <property type="entry name" value="Ribosomal_L28"/>
    <property type="match status" value="1"/>
</dbReference>
<dbReference type="OrthoDB" id="361870at2759"/>
<dbReference type="InterPro" id="IPR034704">
    <property type="entry name" value="Ribosomal_bL28/bL31-like_sf"/>
</dbReference>
<dbReference type="GO" id="GO:0005762">
    <property type="term" value="C:mitochondrial large ribosomal subunit"/>
    <property type="evidence" value="ECO:0007669"/>
    <property type="project" value="TreeGrafter"/>
</dbReference>
<evidence type="ECO:0000256" key="3">
    <source>
        <dbReference type="ARBA" id="ARBA00023274"/>
    </source>
</evidence>
<dbReference type="GO" id="GO:0003735">
    <property type="term" value="F:structural constituent of ribosome"/>
    <property type="evidence" value="ECO:0007669"/>
    <property type="project" value="InterPro"/>
</dbReference>
<dbReference type="FunFam" id="2.30.170.40:FF:000003">
    <property type="entry name" value="54S ribosomal protein L24"/>
    <property type="match status" value="1"/>
</dbReference>
<keyword evidence="6" id="KW-1185">Reference proteome</keyword>
<dbReference type="AlphaFoldDB" id="A0A0D6ZZP6"/>
<dbReference type="Gene3D" id="2.30.170.40">
    <property type="entry name" value="Ribosomal protein L28/L24"/>
    <property type="match status" value="1"/>
</dbReference>
<accession>A0A0D6ZZP6</accession>
<sequence>MRPTLSLLQALSQPFKRSQDGLFHGKMKIYGNNVPFSKHKTRRTWMPNMHRKVLQSEVMGPLRLKVTTLALKTMKKVGGLDNYLLRTHADKLGDRGVALRVRLRES</sequence>
<evidence type="ECO:0000313" key="5">
    <source>
        <dbReference type="EMBL" id="KIY42980.1"/>
    </source>
</evidence>
<comment type="similarity">
    <text evidence="1">Belongs to the bacterial ribosomal protein bL28 family.</text>
</comment>
<dbReference type="PANTHER" id="PTHR13528">
    <property type="entry name" value="39S RIBOSOMAL PROTEIN L28, MITOCHONDRIAL"/>
    <property type="match status" value="1"/>
</dbReference>
<protein>
    <recommendedName>
        <fullName evidence="4">Large ribosomal subunit protein bL28m</fullName>
    </recommendedName>
</protein>
<proteinExistence type="inferred from homology"/>
<dbReference type="InterPro" id="IPR037147">
    <property type="entry name" value="Ribosomal_bL28_sf"/>
</dbReference>
<dbReference type="SUPFAM" id="SSF143800">
    <property type="entry name" value="L28p-like"/>
    <property type="match status" value="1"/>
</dbReference>